<dbReference type="Proteomes" id="UP000297527">
    <property type="component" value="Unassembled WGS sequence"/>
</dbReference>
<dbReference type="OrthoDB" id="3556549at2759"/>
<evidence type="ECO:0000256" key="1">
    <source>
        <dbReference type="SAM" id="MobiDB-lite"/>
    </source>
</evidence>
<feature type="compositionally biased region" description="Polar residues" evidence="1">
    <location>
        <begin position="44"/>
        <end position="53"/>
    </location>
</feature>
<name>A0A4Z1HIW2_9HELO</name>
<feature type="compositionally biased region" description="Basic and acidic residues" evidence="1">
    <location>
        <begin position="34"/>
        <end position="43"/>
    </location>
</feature>
<protein>
    <submittedName>
        <fullName evidence="2">Uncharacterized protein</fullName>
    </submittedName>
</protein>
<evidence type="ECO:0000313" key="3">
    <source>
        <dbReference type="Proteomes" id="UP000297527"/>
    </source>
</evidence>
<dbReference type="AlphaFoldDB" id="A0A4Z1HIW2"/>
<proteinExistence type="predicted"/>
<reference evidence="2 3" key="1">
    <citation type="submission" date="2017-12" db="EMBL/GenBank/DDBJ databases">
        <title>Comparative genomics of Botrytis spp.</title>
        <authorList>
            <person name="Valero-Jimenez C.A."/>
            <person name="Tapia P."/>
            <person name="Veloso J."/>
            <person name="Silva-Moreno E."/>
            <person name="Staats M."/>
            <person name="Valdes J.H."/>
            <person name="Van Kan J.A.L."/>
        </authorList>
    </citation>
    <scope>NUCLEOTIDE SEQUENCE [LARGE SCALE GENOMIC DNA]</scope>
    <source>
        <strain evidence="2 3">MUCL11595</strain>
    </source>
</reference>
<organism evidence="2 3">
    <name type="scientific">Botryotinia convoluta</name>
    <dbReference type="NCBI Taxonomy" id="54673"/>
    <lineage>
        <taxon>Eukaryota</taxon>
        <taxon>Fungi</taxon>
        <taxon>Dikarya</taxon>
        <taxon>Ascomycota</taxon>
        <taxon>Pezizomycotina</taxon>
        <taxon>Leotiomycetes</taxon>
        <taxon>Helotiales</taxon>
        <taxon>Sclerotiniaceae</taxon>
        <taxon>Botryotinia</taxon>
    </lineage>
</organism>
<comment type="caution">
    <text evidence="2">The sequence shown here is derived from an EMBL/GenBank/DDBJ whole genome shotgun (WGS) entry which is preliminary data.</text>
</comment>
<dbReference type="PANTHER" id="PTHR40788:SF1">
    <property type="entry name" value="IPA PROTEIN"/>
    <property type="match status" value="1"/>
</dbReference>
<dbReference type="EMBL" id="PQXN01000223">
    <property type="protein sequence ID" value="TGO48988.1"/>
    <property type="molecule type" value="Genomic_DNA"/>
</dbReference>
<accession>A0A4Z1HIW2</accession>
<sequence length="168" mass="18712">MSLINYSLKIRFVSLLNSKPRQASINSCKNISNRSKEKTKTRPDQQISNQSEAPSVGNEDPSPANPHKTVHIKPSNLPIISRMFSNTLEEYAAKPLDWGTFVTAMNDAGFTATESGGSAVTFLNTVDGGRIVFHKPHLTAKVEQFMLQAWGKRLGKWFGWTRESFVVT</sequence>
<keyword evidence="3" id="KW-1185">Reference proteome</keyword>
<feature type="region of interest" description="Disordered" evidence="1">
    <location>
        <begin position="26"/>
        <end position="72"/>
    </location>
</feature>
<evidence type="ECO:0000313" key="2">
    <source>
        <dbReference type="EMBL" id="TGO48988.1"/>
    </source>
</evidence>
<gene>
    <name evidence="2" type="ORF">BCON_0224g00160</name>
</gene>
<dbReference type="PANTHER" id="PTHR40788">
    <property type="entry name" value="CLR5 DOMAIN-CONTAINING PROTEIN-RELATED"/>
    <property type="match status" value="1"/>
</dbReference>